<evidence type="ECO:0000256" key="1">
    <source>
        <dbReference type="SAM" id="Phobius"/>
    </source>
</evidence>
<comment type="caution">
    <text evidence="2">The sequence shown here is derived from an EMBL/GenBank/DDBJ whole genome shotgun (WGS) entry which is preliminary data.</text>
</comment>
<protein>
    <submittedName>
        <fullName evidence="2">Uncharacterized protein</fullName>
    </submittedName>
</protein>
<evidence type="ECO:0000313" key="3">
    <source>
        <dbReference type="Proteomes" id="UP001373714"/>
    </source>
</evidence>
<sequence>MVVNTIGHDPMVPAEIKIAGWSMWSLEFLMTRYDDLWWGLRSYKSLQTPSQQSSHYYAPFQLLVDKFLFSHIQSVGETRLRCRNIDDILADVVPKAEEEDPLVDRNHQFFHSNPPGVASVMKSHNTKIDLAAVTKDECKKWNIILKTVKGVLSRKKIASISGILQGMNEYQTPHNPQIPRELELEQARNALRTPPPSSRGRKMAEARQAKEDIWTYFKATFHQMARQKIFERLQTTFPNAARCWRRGQKALRSTTRGHVPRNLESVMALLCVCYSIARTLDRYTEKVRQGCTYQERFKEDIPRWYKLFSGEDLWLFTNAVSGIWNAETKLETWWEFGSDYPGFLRRAQGLVLDLSNETEGLFEILESSTSDQLPRPNHQASPLFYSAPRSPDLGGAMEALLSTPSDEDRRGPDFMGTMWVFLLSGSIFAMLLTFLIWFRCLLLCSEIGEGFPSLEAGTIVMRKISGVKLSEKWPLTGCPVGDTPWLEEKSRGLDA</sequence>
<dbReference type="AlphaFoldDB" id="A0AAV9UY24"/>
<organism evidence="2 3">
    <name type="scientific">Orbilia blumenaviensis</name>
    <dbReference type="NCBI Taxonomy" id="1796055"/>
    <lineage>
        <taxon>Eukaryota</taxon>
        <taxon>Fungi</taxon>
        <taxon>Dikarya</taxon>
        <taxon>Ascomycota</taxon>
        <taxon>Pezizomycotina</taxon>
        <taxon>Orbiliomycetes</taxon>
        <taxon>Orbiliales</taxon>
        <taxon>Orbiliaceae</taxon>
        <taxon>Orbilia</taxon>
    </lineage>
</organism>
<proteinExistence type="predicted"/>
<keyword evidence="1" id="KW-0472">Membrane</keyword>
<name>A0AAV9UY24_9PEZI</name>
<gene>
    <name evidence="2" type="ORF">TWF730_009361</name>
</gene>
<keyword evidence="1" id="KW-0812">Transmembrane</keyword>
<keyword evidence="3" id="KW-1185">Reference proteome</keyword>
<feature type="transmembrane region" description="Helical" evidence="1">
    <location>
        <begin position="418"/>
        <end position="438"/>
    </location>
</feature>
<accession>A0AAV9UY24</accession>
<keyword evidence="1" id="KW-1133">Transmembrane helix</keyword>
<dbReference type="EMBL" id="JAVHNS010000006">
    <property type="protein sequence ID" value="KAK6352537.1"/>
    <property type="molecule type" value="Genomic_DNA"/>
</dbReference>
<evidence type="ECO:0000313" key="2">
    <source>
        <dbReference type="EMBL" id="KAK6352537.1"/>
    </source>
</evidence>
<reference evidence="2 3" key="1">
    <citation type="submission" date="2019-10" db="EMBL/GenBank/DDBJ databases">
        <authorList>
            <person name="Palmer J.M."/>
        </authorList>
    </citation>
    <scope>NUCLEOTIDE SEQUENCE [LARGE SCALE GENOMIC DNA]</scope>
    <source>
        <strain evidence="2 3">TWF730</strain>
    </source>
</reference>
<dbReference type="Proteomes" id="UP001373714">
    <property type="component" value="Unassembled WGS sequence"/>
</dbReference>